<comment type="subcellular location">
    <subcellularLocation>
        <location evidence="5">Membrane</location>
        <topology evidence="5">Single-pass membrane protein</topology>
    </subcellularLocation>
</comment>
<dbReference type="OrthoDB" id="5835829at2759"/>
<evidence type="ECO:0000256" key="1">
    <source>
        <dbReference type="ARBA" id="ARBA00009995"/>
    </source>
</evidence>
<evidence type="ECO:0000256" key="3">
    <source>
        <dbReference type="ARBA" id="ARBA00022679"/>
    </source>
</evidence>
<keyword evidence="5" id="KW-0812">Transmembrane</keyword>
<dbReference type="GO" id="GO:0016020">
    <property type="term" value="C:membrane"/>
    <property type="evidence" value="ECO:0007669"/>
    <property type="project" value="UniProtKB-SubCell"/>
</dbReference>
<dbReference type="PANTHER" id="PTHR48043:SF145">
    <property type="entry name" value="FI06409P-RELATED"/>
    <property type="match status" value="1"/>
</dbReference>
<dbReference type="SUPFAM" id="SSF53756">
    <property type="entry name" value="UDP-Glycosyltransferase/glycogen phosphorylase"/>
    <property type="match status" value="1"/>
</dbReference>
<evidence type="ECO:0000256" key="4">
    <source>
        <dbReference type="RuleBase" id="RU003718"/>
    </source>
</evidence>
<dbReference type="GeneID" id="110243662"/>
<dbReference type="KEGG" id="epa:110243662"/>
<name>A0A913XK08_EXADI</name>
<evidence type="ECO:0000313" key="7">
    <source>
        <dbReference type="Proteomes" id="UP000887567"/>
    </source>
</evidence>
<dbReference type="FunFam" id="3.40.50.2000:FF:000021">
    <property type="entry name" value="UDP-glucuronosyltransferase"/>
    <property type="match status" value="1"/>
</dbReference>
<keyword evidence="3 4" id="KW-0808">Transferase</keyword>
<comment type="catalytic activity">
    <reaction evidence="5">
        <text>glucuronate acceptor + UDP-alpha-D-glucuronate = acceptor beta-D-glucuronoside + UDP + H(+)</text>
        <dbReference type="Rhea" id="RHEA:21032"/>
        <dbReference type="ChEBI" id="CHEBI:15378"/>
        <dbReference type="ChEBI" id="CHEBI:58052"/>
        <dbReference type="ChEBI" id="CHEBI:58223"/>
        <dbReference type="ChEBI" id="CHEBI:132367"/>
        <dbReference type="ChEBI" id="CHEBI:132368"/>
        <dbReference type="EC" id="2.4.1.17"/>
    </reaction>
</comment>
<dbReference type="PROSITE" id="PS00375">
    <property type="entry name" value="UDPGT"/>
    <property type="match status" value="1"/>
</dbReference>
<evidence type="ECO:0000313" key="6">
    <source>
        <dbReference type="EnsemblMetazoa" id="XP_020905447.1"/>
    </source>
</evidence>
<dbReference type="EnsemblMetazoa" id="XM_021049788.2">
    <property type="protein sequence ID" value="XP_020905447.1"/>
    <property type="gene ID" value="LOC110243662"/>
</dbReference>
<dbReference type="Gene3D" id="3.40.50.2000">
    <property type="entry name" value="Glycogen Phosphorylase B"/>
    <property type="match status" value="2"/>
</dbReference>
<dbReference type="InterPro" id="IPR002213">
    <property type="entry name" value="UDP_glucos_trans"/>
</dbReference>
<dbReference type="CDD" id="cd03784">
    <property type="entry name" value="GT1_Gtf-like"/>
    <property type="match status" value="1"/>
</dbReference>
<keyword evidence="5" id="KW-0472">Membrane</keyword>
<proteinExistence type="inferred from homology"/>
<keyword evidence="5" id="KW-1133">Transmembrane helix</keyword>
<dbReference type="Pfam" id="PF00201">
    <property type="entry name" value="UDPGT"/>
    <property type="match status" value="1"/>
</dbReference>
<accession>A0A913XK08</accession>
<dbReference type="InterPro" id="IPR035595">
    <property type="entry name" value="UDP_glycos_trans_CS"/>
</dbReference>
<feature type="signal peptide" evidence="5">
    <location>
        <begin position="1"/>
        <end position="18"/>
    </location>
</feature>
<organism evidence="6 7">
    <name type="scientific">Exaiptasia diaphana</name>
    <name type="common">Tropical sea anemone</name>
    <name type="synonym">Aiptasia pulchella</name>
    <dbReference type="NCBI Taxonomy" id="2652724"/>
    <lineage>
        <taxon>Eukaryota</taxon>
        <taxon>Metazoa</taxon>
        <taxon>Cnidaria</taxon>
        <taxon>Anthozoa</taxon>
        <taxon>Hexacorallia</taxon>
        <taxon>Actiniaria</taxon>
        <taxon>Aiptasiidae</taxon>
        <taxon>Exaiptasia</taxon>
    </lineage>
</organism>
<evidence type="ECO:0000256" key="5">
    <source>
        <dbReference type="RuleBase" id="RU362059"/>
    </source>
</evidence>
<dbReference type="AlphaFoldDB" id="A0A913XK08"/>
<sequence>MKILVLFCFLWFMESCFAVNVVMLPMFGPSHYLVLTKLGEELSRRGHEVSIFVFEGAHYASEAKPLVKVFKAKQASALDNFVKGSTVKDGYSLQKEILDLLTLQGSYCDSFLSDEKVLNNLKTAQIIVGDAVFMCSSLVAAKFDIPHVAVAQSGLGTPIFQIYGISSNPSYVPQMLSGLSPNMGLLDRVKNFGFYLGRFALAEMYARGFYSSVKTKHNIKPEESIWKTLGTVDLLLLERDLVLDYVVPLPPYVKEVGSFMPGPAKPLQPEFESFMSSSGDDGVILVAFGSMLDTLDNKIVETMNEAFSKLPQKVIWRLNTEKFGGKISSNVKTVGWLPQNDILGHPKTKLFIGHGGASGVAETAYHGVPMICSPFSGDQFDNSRGVEYIGLGETLSVQTTTADQLVEMINKVLTEKRYKETAAHLSSVLKMRPRTPVEEAAELIEYVHAVGNLAHLKPKGLELPFYQLYMLDVLLVLGVVFALVLFIVRSVVKRVINVCCGAAKKTKTS</sequence>
<dbReference type="RefSeq" id="XP_020905447.1">
    <property type="nucleotide sequence ID" value="XM_021049788.2"/>
</dbReference>
<dbReference type="Proteomes" id="UP000887567">
    <property type="component" value="Unplaced"/>
</dbReference>
<keyword evidence="7" id="KW-1185">Reference proteome</keyword>
<protein>
    <recommendedName>
        <fullName evidence="5">UDP-glucuronosyltransferase</fullName>
        <ecNumber evidence="5">2.4.1.17</ecNumber>
    </recommendedName>
</protein>
<evidence type="ECO:0000256" key="2">
    <source>
        <dbReference type="ARBA" id="ARBA00022676"/>
    </source>
</evidence>
<feature type="transmembrane region" description="Helical" evidence="5">
    <location>
        <begin position="466"/>
        <end position="488"/>
    </location>
</feature>
<keyword evidence="5" id="KW-0732">Signal</keyword>
<dbReference type="GO" id="GO:0015020">
    <property type="term" value="F:glucuronosyltransferase activity"/>
    <property type="evidence" value="ECO:0007669"/>
    <property type="project" value="UniProtKB-EC"/>
</dbReference>
<keyword evidence="2 4" id="KW-0328">Glycosyltransferase</keyword>
<dbReference type="PANTHER" id="PTHR48043">
    <property type="entry name" value="EG:EG0003.4 PROTEIN-RELATED"/>
    <property type="match status" value="1"/>
</dbReference>
<dbReference type="InterPro" id="IPR050271">
    <property type="entry name" value="UDP-glycosyltransferase"/>
</dbReference>
<feature type="chain" id="PRO_5038155008" description="UDP-glucuronosyltransferase" evidence="5">
    <location>
        <begin position="19"/>
        <end position="509"/>
    </location>
</feature>
<dbReference type="OMA" id="HISSWIP"/>
<reference evidence="6" key="1">
    <citation type="submission" date="2022-11" db="UniProtKB">
        <authorList>
            <consortium name="EnsemblMetazoa"/>
        </authorList>
    </citation>
    <scope>IDENTIFICATION</scope>
</reference>
<comment type="similarity">
    <text evidence="1 4">Belongs to the UDP-glycosyltransferase family.</text>
</comment>
<dbReference type="EC" id="2.4.1.17" evidence="5"/>